<organism evidence="2 4">
    <name type="scientific">Polaribacter dokdonensis DSW-5</name>
    <dbReference type="NCBI Taxonomy" id="1300348"/>
    <lineage>
        <taxon>Bacteria</taxon>
        <taxon>Pseudomonadati</taxon>
        <taxon>Bacteroidota</taxon>
        <taxon>Flavobacteriia</taxon>
        <taxon>Flavobacteriales</taxon>
        <taxon>Flavobacteriaceae</taxon>
    </lineage>
</organism>
<evidence type="ECO:0000256" key="1">
    <source>
        <dbReference type="SAM" id="SignalP"/>
    </source>
</evidence>
<reference evidence="2 4" key="1">
    <citation type="submission" date="2015-07" db="EMBL/GenBank/DDBJ databases">
        <title>Genome of Polaribacter dokdonenesis DSW-5, isolated from seawater off Dokdo in Korea.</title>
        <authorList>
            <person name="Yoon K."/>
            <person name="Song J.Y."/>
            <person name="Kim J.F."/>
        </authorList>
    </citation>
    <scope>NUCLEOTIDE SEQUENCE [LARGE SCALE GENOMIC DNA]</scope>
    <source>
        <strain evidence="2 4">DSW-5</strain>
    </source>
</reference>
<dbReference type="Proteomes" id="UP000037716">
    <property type="component" value="Unassembled WGS sequence"/>
</dbReference>
<keyword evidence="1" id="KW-0732">Signal</keyword>
<dbReference type="EMBL" id="FNUE01000001">
    <property type="protein sequence ID" value="SEE20047.1"/>
    <property type="molecule type" value="Genomic_DNA"/>
</dbReference>
<evidence type="ECO:0000313" key="3">
    <source>
        <dbReference type="EMBL" id="SEE20047.1"/>
    </source>
</evidence>
<comment type="caution">
    <text evidence="2">The sequence shown here is derived from an EMBL/GenBank/DDBJ whole genome shotgun (WGS) entry which is preliminary data.</text>
</comment>
<evidence type="ECO:0000313" key="2">
    <source>
        <dbReference type="EMBL" id="KOY51042.1"/>
    </source>
</evidence>
<feature type="chain" id="PRO_5005832923" description="Lipoprotein" evidence="1">
    <location>
        <begin position="21"/>
        <end position="142"/>
    </location>
</feature>
<dbReference type="PROSITE" id="PS51257">
    <property type="entry name" value="PROKAR_LIPOPROTEIN"/>
    <property type="match status" value="1"/>
</dbReference>
<dbReference type="EMBL" id="LGBR01000001">
    <property type="protein sequence ID" value="KOY51042.1"/>
    <property type="molecule type" value="Genomic_DNA"/>
</dbReference>
<evidence type="ECO:0008006" key="6">
    <source>
        <dbReference type="Google" id="ProtNLM"/>
    </source>
</evidence>
<evidence type="ECO:0000313" key="5">
    <source>
        <dbReference type="Proteomes" id="UP000183071"/>
    </source>
</evidence>
<name>A0A0M9CER4_9FLAO</name>
<accession>A0A0M9CER4</accession>
<sequence length="142" mass="16041">MKKIVAIFMLAILYSCSCTCDEVTAADIAAQEEASTNDIEIIFTTTEPNYDEAMITYYDIDLATDVAEAYVFKYDTDGNPLPLKLIFDNYKYDFLDGEAFRNNFSTSELKVQVFVEGELLLERASNGNANEFARVNFSFDIP</sequence>
<evidence type="ECO:0000313" key="4">
    <source>
        <dbReference type="Proteomes" id="UP000037716"/>
    </source>
</evidence>
<reference evidence="3 5" key="2">
    <citation type="submission" date="2016-10" db="EMBL/GenBank/DDBJ databases">
        <authorList>
            <person name="Varghese N."/>
            <person name="Submissions S."/>
        </authorList>
    </citation>
    <scope>NUCLEOTIDE SEQUENCE [LARGE SCALE GENOMIC DNA]</scope>
    <source>
        <strain evidence="3 5">DSW-5</strain>
    </source>
</reference>
<dbReference type="Proteomes" id="UP000183071">
    <property type="component" value="Unassembled WGS sequence"/>
</dbReference>
<dbReference type="PATRIC" id="fig|1300348.6.peg.601"/>
<protein>
    <recommendedName>
        <fullName evidence="6">Lipoprotein</fullName>
    </recommendedName>
</protein>
<dbReference type="RefSeq" id="WP_053973270.1">
    <property type="nucleotide sequence ID" value="NZ_FNUE01000001.1"/>
</dbReference>
<dbReference type="AlphaFoldDB" id="A0A0M9CER4"/>
<feature type="signal peptide" evidence="1">
    <location>
        <begin position="1"/>
        <end position="20"/>
    </location>
</feature>
<dbReference type="OrthoDB" id="1202212at2"/>
<gene>
    <name evidence="2" type="ORF">I602_602</name>
    <name evidence="3" type="ORF">SAMN05444353_1181</name>
</gene>
<keyword evidence="5" id="KW-1185">Reference proteome</keyword>
<proteinExistence type="predicted"/>